<evidence type="ECO:0000313" key="8">
    <source>
        <dbReference type="Proteomes" id="UP000192727"/>
    </source>
</evidence>
<dbReference type="Pfam" id="PF00724">
    <property type="entry name" value="Oxidored_FMN"/>
    <property type="match status" value="1"/>
</dbReference>
<evidence type="ECO:0000256" key="5">
    <source>
        <dbReference type="ARBA" id="ARBA00023002"/>
    </source>
</evidence>
<dbReference type="RefSeq" id="WP_083040958.1">
    <property type="nucleotide sequence ID" value="NZ_CP020557.1"/>
</dbReference>
<evidence type="ECO:0000259" key="6">
    <source>
        <dbReference type="Pfam" id="PF00724"/>
    </source>
</evidence>
<dbReference type="InterPro" id="IPR001155">
    <property type="entry name" value="OxRdtase_FMN_N"/>
</dbReference>
<keyword evidence="2" id="KW-0285">Flavoprotein</keyword>
<dbReference type="Gene3D" id="3.20.20.70">
    <property type="entry name" value="Aldolase class I"/>
    <property type="match status" value="1"/>
</dbReference>
<dbReference type="CDD" id="cd02932">
    <property type="entry name" value="OYE_YqiM_FMN"/>
    <property type="match status" value="1"/>
</dbReference>
<evidence type="ECO:0000256" key="2">
    <source>
        <dbReference type="ARBA" id="ARBA00022630"/>
    </source>
</evidence>
<keyword evidence="4" id="KW-0521">NADP</keyword>
<evidence type="ECO:0000256" key="4">
    <source>
        <dbReference type="ARBA" id="ARBA00022857"/>
    </source>
</evidence>
<dbReference type="SUPFAM" id="SSF51395">
    <property type="entry name" value="FMN-linked oxidoreductases"/>
    <property type="match status" value="1"/>
</dbReference>
<dbReference type="PANTHER" id="PTHR43303">
    <property type="entry name" value="NADPH DEHYDROGENASE C23G7.10C-RELATED"/>
    <property type="match status" value="1"/>
</dbReference>
<accession>A0A1V0UVD8</accession>
<protein>
    <submittedName>
        <fullName evidence="7">NADPH dehydrogenase</fullName>
    </submittedName>
</protein>
<comment type="cofactor">
    <cofactor evidence="1">
        <name>FMN</name>
        <dbReference type="ChEBI" id="CHEBI:58210"/>
    </cofactor>
</comment>
<dbReference type="InterPro" id="IPR044152">
    <property type="entry name" value="YqjM-like"/>
</dbReference>
<gene>
    <name evidence="7" type="ORF">B7C51_17215</name>
</gene>
<keyword evidence="5" id="KW-0560">Oxidoreductase</keyword>
<dbReference type="InterPro" id="IPR013785">
    <property type="entry name" value="Aldolase_TIM"/>
</dbReference>
<evidence type="ECO:0000256" key="3">
    <source>
        <dbReference type="ARBA" id="ARBA00022643"/>
    </source>
</evidence>
<dbReference type="GO" id="GO:0003959">
    <property type="term" value="F:NADPH dehydrogenase activity"/>
    <property type="evidence" value="ECO:0007669"/>
    <property type="project" value="InterPro"/>
</dbReference>
<dbReference type="EMBL" id="CP020557">
    <property type="protein sequence ID" value="ARF69179.1"/>
    <property type="molecule type" value="Genomic_DNA"/>
</dbReference>
<dbReference type="GO" id="GO:0050661">
    <property type="term" value="F:NADP binding"/>
    <property type="evidence" value="ECO:0007669"/>
    <property type="project" value="InterPro"/>
</dbReference>
<name>A0A1V0UVD8_9BACL</name>
<dbReference type="PANTHER" id="PTHR43303:SF4">
    <property type="entry name" value="NADPH DEHYDROGENASE C23G7.10C-RELATED"/>
    <property type="match status" value="1"/>
</dbReference>
<evidence type="ECO:0000313" key="7">
    <source>
        <dbReference type="EMBL" id="ARF69179.1"/>
    </source>
</evidence>
<reference evidence="7 8" key="1">
    <citation type="submission" date="2017-03" db="EMBL/GenBank/DDBJ databases">
        <title>Paenibacillus larvae genome sequencing.</title>
        <authorList>
            <person name="Dingman D.W."/>
        </authorList>
    </citation>
    <scope>NUCLEOTIDE SEQUENCE [LARGE SCALE GENOMIC DNA]</scope>
    <source>
        <strain evidence="7 8">SAG 10367</strain>
    </source>
</reference>
<proteinExistence type="predicted"/>
<feature type="domain" description="NADH:flavin oxidoreductase/NADH oxidase N-terminal" evidence="6">
    <location>
        <begin position="4"/>
        <end position="323"/>
    </location>
</feature>
<evidence type="ECO:0000256" key="1">
    <source>
        <dbReference type="ARBA" id="ARBA00001917"/>
    </source>
</evidence>
<keyword evidence="3" id="KW-0288">FMN</keyword>
<organism evidence="7 8">
    <name type="scientific">Paenibacillus larvae subsp. pulvifaciens</name>
    <dbReference type="NCBI Taxonomy" id="1477"/>
    <lineage>
        <taxon>Bacteria</taxon>
        <taxon>Bacillati</taxon>
        <taxon>Bacillota</taxon>
        <taxon>Bacilli</taxon>
        <taxon>Bacillales</taxon>
        <taxon>Paenibacillaceae</taxon>
        <taxon>Paenibacillus</taxon>
    </lineage>
</organism>
<sequence>MAHLFTPYTLQKLELKNRIVMSPMCQYSVSAKDGKPNDWHYIHYVSRAVGGAGLIMLEMTDVEPDGRISDYDLGLWSDDQIDAFARISDACHEHGAKTAIQIAHAGRKAEDAAIPVAPSAIRFSSSYKEPRALSTDEVKQLVEKFRDTAKRVVKAGFDTVELHGAHGYLIHQFHSPLTNKREDIYGQDLARFGIEVIQAVKSELPSGMPLIMRVSAIEYEQGGYGLDHIIDLARQYKEAGVDLFDVSSGGESAKGPSNGKDPGYQVPFARHIKDHVNIPVMSVGNLSDYNVAELTVASGDSELVAVGRGMLGDPYWSLHAAKALGADIEVPRQYKRGL</sequence>
<dbReference type="AlphaFoldDB" id="A0A1V0UVD8"/>
<dbReference type="Proteomes" id="UP000192727">
    <property type="component" value="Chromosome"/>
</dbReference>
<dbReference type="GO" id="GO:0010181">
    <property type="term" value="F:FMN binding"/>
    <property type="evidence" value="ECO:0007669"/>
    <property type="project" value="InterPro"/>
</dbReference>